<evidence type="ECO:0000313" key="3">
    <source>
        <dbReference type="Proteomes" id="UP000015105"/>
    </source>
</evidence>
<accession>A0A453J5Y6</accession>
<dbReference type="Proteomes" id="UP000015105">
    <property type="component" value="Chromosome 4D"/>
</dbReference>
<protein>
    <submittedName>
        <fullName evidence="2">Uncharacterized protein</fullName>
    </submittedName>
</protein>
<name>A0A453J5Y6_AEGTS</name>
<reference evidence="3" key="2">
    <citation type="journal article" date="2017" name="Nat. Plants">
        <title>The Aegilops tauschii genome reveals multiple impacts of transposons.</title>
        <authorList>
            <person name="Zhao G."/>
            <person name="Zou C."/>
            <person name="Li K."/>
            <person name="Wang K."/>
            <person name="Li T."/>
            <person name="Gao L."/>
            <person name="Zhang X."/>
            <person name="Wang H."/>
            <person name="Yang Z."/>
            <person name="Liu X."/>
            <person name="Jiang W."/>
            <person name="Mao L."/>
            <person name="Kong X."/>
            <person name="Jiao Y."/>
            <person name="Jia J."/>
        </authorList>
    </citation>
    <scope>NUCLEOTIDE SEQUENCE [LARGE SCALE GENOMIC DNA]</scope>
    <source>
        <strain evidence="3">cv. AL8/78</strain>
    </source>
</reference>
<organism evidence="2 3">
    <name type="scientific">Aegilops tauschii subsp. strangulata</name>
    <name type="common">Goatgrass</name>
    <dbReference type="NCBI Taxonomy" id="200361"/>
    <lineage>
        <taxon>Eukaryota</taxon>
        <taxon>Viridiplantae</taxon>
        <taxon>Streptophyta</taxon>
        <taxon>Embryophyta</taxon>
        <taxon>Tracheophyta</taxon>
        <taxon>Spermatophyta</taxon>
        <taxon>Magnoliopsida</taxon>
        <taxon>Liliopsida</taxon>
        <taxon>Poales</taxon>
        <taxon>Poaceae</taxon>
        <taxon>BOP clade</taxon>
        <taxon>Pooideae</taxon>
        <taxon>Triticodae</taxon>
        <taxon>Triticeae</taxon>
        <taxon>Triticinae</taxon>
        <taxon>Aegilops</taxon>
    </lineage>
</organism>
<reference evidence="3" key="1">
    <citation type="journal article" date="2014" name="Science">
        <title>Ancient hybridizations among the ancestral genomes of bread wheat.</title>
        <authorList>
            <consortium name="International Wheat Genome Sequencing Consortium,"/>
            <person name="Marcussen T."/>
            <person name="Sandve S.R."/>
            <person name="Heier L."/>
            <person name="Spannagl M."/>
            <person name="Pfeifer M."/>
            <person name="Jakobsen K.S."/>
            <person name="Wulff B.B."/>
            <person name="Steuernagel B."/>
            <person name="Mayer K.F."/>
            <person name="Olsen O.A."/>
        </authorList>
    </citation>
    <scope>NUCLEOTIDE SEQUENCE [LARGE SCALE GENOMIC DNA]</scope>
    <source>
        <strain evidence="3">cv. AL8/78</strain>
    </source>
</reference>
<reference evidence="2" key="4">
    <citation type="submission" date="2019-03" db="UniProtKB">
        <authorList>
            <consortium name="EnsemblPlants"/>
        </authorList>
    </citation>
    <scope>IDENTIFICATION</scope>
</reference>
<sequence>RPADSSSLPAHSHGHHNLIPPRAPVPDRQEAH</sequence>
<reference evidence="2" key="5">
    <citation type="journal article" date="2021" name="G3 (Bethesda)">
        <title>Aegilops tauschii genome assembly Aet v5.0 features greater sequence contiguity and improved annotation.</title>
        <authorList>
            <person name="Wang L."/>
            <person name="Zhu T."/>
            <person name="Rodriguez J.C."/>
            <person name="Deal K.R."/>
            <person name="Dubcovsky J."/>
            <person name="McGuire P.E."/>
            <person name="Lux T."/>
            <person name="Spannagl M."/>
            <person name="Mayer K.F.X."/>
            <person name="Baldrich P."/>
            <person name="Meyers B.C."/>
            <person name="Huo N."/>
            <person name="Gu Y.Q."/>
            <person name="Zhou H."/>
            <person name="Devos K.M."/>
            <person name="Bennetzen J.L."/>
            <person name="Unver T."/>
            <person name="Budak H."/>
            <person name="Gulick P.J."/>
            <person name="Galiba G."/>
            <person name="Kalapos B."/>
            <person name="Nelson D.R."/>
            <person name="Li P."/>
            <person name="You F.M."/>
            <person name="Luo M.C."/>
            <person name="Dvorak J."/>
        </authorList>
    </citation>
    <scope>NUCLEOTIDE SEQUENCE [LARGE SCALE GENOMIC DNA]</scope>
    <source>
        <strain evidence="2">cv. AL8/78</strain>
    </source>
</reference>
<dbReference type="AlphaFoldDB" id="A0A453J5Y6"/>
<feature type="region of interest" description="Disordered" evidence="1">
    <location>
        <begin position="1"/>
        <end position="32"/>
    </location>
</feature>
<keyword evidence="3" id="KW-1185">Reference proteome</keyword>
<reference evidence="2" key="3">
    <citation type="journal article" date="2017" name="Nature">
        <title>Genome sequence of the progenitor of the wheat D genome Aegilops tauschii.</title>
        <authorList>
            <person name="Luo M.C."/>
            <person name="Gu Y.Q."/>
            <person name="Puiu D."/>
            <person name="Wang H."/>
            <person name="Twardziok S.O."/>
            <person name="Deal K.R."/>
            <person name="Huo N."/>
            <person name="Zhu T."/>
            <person name="Wang L."/>
            <person name="Wang Y."/>
            <person name="McGuire P.E."/>
            <person name="Liu S."/>
            <person name="Long H."/>
            <person name="Ramasamy R.K."/>
            <person name="Rodriguez J.C."/>
            <person name="Van S.L."/>
            <person name="Yuan L."/>
            <person name="Wang Z."/>
            <person name="Xia Z."/>
            <person name="Xiao L."/>
            <person name="Anderson O.D."/>
            <person name="Ouyang S."/>
            <person name="Liang Y."/>
            <person name="Zimin A.V."/>
            <person name="Pertea G."/>
            <person name="Qi P."/>
            <person name="Bennetzen J.L."/>
            <person name="Dai X."/>
            <person name="Dawson M.W."/>
            <person name="Muller H.G."/>
            <person name="Kugler K."/>
            <person name="Rivarola-Duarte L."/>
            <person name="Spannagl M."/>
            <person name="Mayer K.F.X."/>
            <person name="Lu F.H."/>
            <person name="Bevan M.W."/>
            <person name="Leroy P."/>
            <person name="Li P."/>
            <person name="You F.M."/>
            <person name="Sun Q."/>
            <person name="Liu Z."/>
            <person name="Lyons E."/>
            <person name="Wicker T."/>
            <person name="Salzberg S.L."/>
            <person name="Devos K.M."/>
            <person name="Dvorak J."/>
        </authorList>
    </citation>
    <scope>NUCLEOTIDE SEQUENCE [LARGE SCALE GENOMIC DNA]</scope>
    <source>
        <strain evidence="2">cv. AL8/78</strain>
    </source>
</reference>
<proteinExistence type="predicted"/>
<evidence type="ECO:0000256" key="1">
    <source>
        <dbReference type="SAM" id="MobiDB-lite"/>
    </source>
</evidence>
<dbReference type="EnsemblPlants" id="AET4Gv20809700.1">
    <property type="protein sequence ID" value="AET4Gv20809700.1"/>
    <property type="gene ID" value="AET4Gv20809700"/>
</dbReference>
<dbReference type="Gramene" id="AET4Gv20809700.1">
    <property type="protein sequence ID" value="AET4Gv20809700.1"/>
    <property type="gene ID" value="AET4Gv20809700"/>
</dbReference>
<evidence type="ECO:0000313" key="2">
    <source>
        <dbReference type="EnsemblPlants" id="AET4Gv20809700.1"/>
    </source>
</evidence>